<evidence type="ECO:0000256" key="1">
    <source>
        <dbReference type="SAM" id="Phobius"/>
    </source>
</evidence>
<evidence type="ECO:0000313" key="3">
    <source>
        <dbReference type="EMBL" id="MDT6973171.1"/>
    </source>
</evidence>
<proteinExistence type="predicted"/>
<dbReference type="EMBL" id="JASKMB010000027">
    <property type="protein sequence ID" value="MDT6973171.1"/>
    <property type="molecule type" value="Genomic_DNA"/>
</dbReference>
<dbReference type="RefSeq" id="WP_028961099.1">
    <property type="nucleotide sequence ID" value="NZ_BAAAGV010000034.1"/>
</dbReference>
<comment type="caution">
    <text evidence="3">The sequence shown here is derived from an EMBL/GenBank/DDBJ whole genome shotgun (WGS) entry which is preliminary data.</text>
</comment>
<evidence type="ECO:0000259" key="2">
    <source>
        <dbReference type="Pfam" id="PF04892"/>
    </source>
</evidence>
<feature type="domain" description="VanZ-like" evidence="2">
    <location>
        <begin position="85"/>
        <end position="151"/>
    </location>
</feature>
<keyword evidence="1" id="KW-0812">Transmembrane</keyword>
<name>A0ABU3JDP0_9ACTN</name>
<reference evidence="3 4" key="1">
    <citation type="submission" date="2023-05" db="EMBL/GenBank/DDBJ databases">
        <title>Streptomyces fuscus sp. nov., a brown-black pigment producing actinomyces isolated from dry sand of Sea duck farm.</title>
        <authorList>
            <person name="Xie J."/>
            <person name="Shen N."/>
        </authorList>
    </citation>
    <scope>NUCLEOTIDE SEQUENCE [LARGE SCALE GENOMIC DNA]</scope>
    <source>
        <strain evidence="3 4">CGMCC 4.1883</strain>
    </source>
</reference>
<gene>
    <name evidence="3" type="ORF">QNO05_25450</name>
</gene>
<keyword evidence="1" id="KW-0472">Membrane</keyword>
<keyword evidence="4" id="KW-1185">Reference proteome</keyword>
<sequence length="440" mass="46880">MIEAVFQDEIPFLVLALTFTLAVGLLTLVAARRRTGTRRAVLYGLWAASATGPAALTSWSGSGFADFECSVNPDVLTALTGTQGQLNLLLFMPYGLFGALATRRPLFTAATGAVFTLVIETVQTTVPFVSRLCDTDDLVTNTLGACAGALAGAVLLRFLPAGAPAGRRFVRRTAVVCTPVLALTALVWLVGIDLVRYTQPTTEVPAATQAQAKALETALTGAFGSTYALGDSSYFDNGDGVGTVSAEVASGFAELSWPDGERFTAHLLPEDRGYAVPGAEGPVTGAGDAKKVAVAYAKKYAPWAAGARVTVHREDGEGWTVSWRRLRDGVVMPMRLDVTVAASGRVTGLTARDVADPELPDARVDEARAWRIFERAQGLRPGEGKRERPVLLAQKWDGRWRVHWLMGIRLGEFPRTGVVDAVDGSVHEVPVADQSDVPLR</sequence>
<feature type="transmembrane region" description="Helical" evidence="1">
    <location>
        <begin position="172"/>
        <end position="191"/>
    </location>
</feature>
<accession>A0ABU3JDP0</accession>
<feature type="transmembrane region" description="Helical" evidence="1">
    <location>
        <begin position="43"/>
        <end position="64"/>
    </location>
</feature>
<keyword evidence="1" id="KW-1133">Transmembrane helix</keyword>
<feature type="transmembrane region" description="Helical" evidence="1">
    <location>
        <begin position="84"/>
        <end position="101"/>
    </location>
</feature>
<feature type="transmembrane region" description="Helical" evidence="1">
    <location>
        <begin position="12"/>
        <end position="31"/>
    </location>
</feature>
<evidence type="ECO:0000313" key="4">
    <source>
        <dbReference type="Proteomes" id="UP001257895"/>
    </source>
</evidence>
<feature type="transmembrane region" description="Helical" evidence="1">
    <location>
        <begin position="106"/>
        <end position="126"/>
    </location>
</feature>
<dbReference type="Proteomes" id="UP001257895">
    <property type="component" value="Unassembled WGS sequence"/>
</dbReference>
<feature type="transmembrane region" description="Helical" evidence="1">
    <location>
        <begin position="138"/>
        <end position="160"/>
    </location>
</feature>
<protein>
    <submittedName>
        <fullName evidence="3">VanZ family protein</fullName>
    </submittedName>
</protein>
<dbReference type="InterPro" id="IPR006976">
    <property type="entry name" value="VanZ-like"/>
</dbReference>
<organism evidence="3 4">
    <name type="scientific">Streptomyces thermocarboxydus</name>
    <dbReference type="NCBI Taxonomy" id="59299"/>
    <lineage>
        <taxon>Bacteria</taxon>
        <taxon>Bacillati</taxon>
        <taxon>Actinomycetota</taxon>
        <taxon>Actinomycetes</taxon>
        <taxon>Kitasatosporales</taxon>
        <taxon>Streptomycetaceae</taxon>
        <taxon>Streptomyces</taxon>
    </lineage>
</organism>
<dbReference type="Pfam" id="PF04892">
    <property type="entry name" value="VanZ"/>
    <property type="match status" value="1"/>
</dbReference>